<dbReference type="Proteomes" id="UP000828390">
    <property type="component" value="Unassembled WGS sequence"/>
</dbReference>
<gene>
    <name evidence="1" type="ORF">DPMN_182508</name>
</gene>
<protein>
    <submittedName>
        <fullName evidence="1">Uncharacterized protein</fullName>
    </submittedName>
</protein>
<organism evidence="1 2">
    <name type="scientific">Dreissena polymorpha</name>
    <name type="common">Zebra mussel</name>
    <name type="synonym">Mytilus polymorpha</name>
    <dbReference type="NCBI Taxonomy" id="45954"/>
    <lineage>
        <taxon>Eukaryota</taxon>
        <taxon>Metazoa</taxon>
        <taxon>Spiralia</taxon>
        <taxon>Lophotrochozoa</taxon>
        <taxon>Mollusca</taxon>
        <taxon>Bivalvia</taxon>
        <taxon>Autobranchia</taxon>
        <taxon>Heteroconchia</taxon>
        <taxon>Euheterodonta</taxon>
        <taxon>Imparidentia</taxon>
        <taxon>Neoheterodontei</taxon>
        <taxon>Myida</taxon>
        <taxon>Dreissenoidea</taxon>
        <taxon>Dreissenidae</taxon>
        <taxon>Dreissena</taxon>
    </lineage>
</organism>
<keyword evidence="2" id="KW-1185">Reference proteome</keyword>
<reference evidence="1" key="2">
    <citation type="submission" date="2020-11" db="EMBL/GenBank/DDBJ databases">
        <authorList>
            <person name="McCartney M.A."/>
            <person name="Auch B."/>
            <person name="Kono T."/>
            <person name="Mallez S."/>
            <person name="Becker A."/>
            <person name="Gohl D.M."/>
            <person name="Silverstein K.A.T."/>
            <person name="Koren S."/>
            <person name="Bechman K.B."/>
            <person name="Herman A."/>
            <person name="Abrahante J.E."/>
            <person name="Garbe J."/>
        </authorList>
    </citation>
    <scope>NUCLEOTIDE SEQUENCE</scope>
    <source>
        <strain evidence="1">Duluth1</strain>
        <tissue evidence="1">Whole animal</tissue>
    </source>
</reference>
<sequence>MKLFVIKPTFSLDNCFNINFAEDDPYLARFKAGYCMEVPRSSGVNCKSPGSTDNPSSHI</sequence>
<proteinExistence type="predicted"/>
<dbReference type="EMBL" id="JAIWYP010000010">
    <property type="protein sequence ID" value="KAH3748071.1"/>
    <property type="molecule type" value="Genomic_DNA"/>
</dbReference>
<dbReference type="AlphaFoldDB" id="A0A9D4DFK4"/>
<evidence type="ECO:0000313" key="2">
    <source>
        <dbReference type="Proteomes" id="UP000828390"/>
    </source>
</evidence>
<reference evidence="1" key="1">
    <citation type="journal article" date="2019" name="bioRxiv">
        <title>The Genome of the Zebra Mussel, Dreissena polymorpha: A Resource for Invasive Species Research.</title>
        <authorList>
            <person name="McCartney M.A."/>
            <person name="Auch B."/>
            <person name="Kono T."/>
            <person name="Mallez S."/>
            <person name="Zhang Y."/>
            <person name="Obille A."/>
            <person name="Becker A."/>
            <person name="Abrahante J.E."/>
            <person name="Garbe J."/>
            <person name="Badalamenti J.P."/>
            <person name="Herman A."/>
            <person name="Mangelson H."/>
            <person name="Liachko I."/>
            <person name="Sullivan S."/>
            <person name="Sone E.D."/>
            <person name="Koren S."/>
            <person name="Silverstein K.A.T."/>
            <person name="Beckman K.B."/>
            <person name="Gohl D.M."/>
        </authorList>
    </citation>
    <scope>NUCLEOTIDE SEQUENCE</scope>
    <source>
        <strain evidence="1">Duluth1</strain>
        <tissue evidence="1">Whole animal</tissue>
    </source>
</reference>
<accession>A0A9D4DFK4</accession>
<evidence type="ECO:0000313" key="1">
    <source>
        <dbReference type="EMBL" id="KAH3748071.1"/>
    </source>
</evidence>
<comment type="caution">
    <text evidence="1">The sequence shown here is derived from an EMBL/GenBank/DDBJ whole genome shotgun (WGS) entry which is preliminary data.</text>
</comment>
<name>A0A9D4DFK4_DREPO</name>